<reference evidence="1" key="1">
    <citation type="submission" date="2020-11" db="EMBL/GenBank/DDBJ databases">
        <authorList>
            <person name="Tran Van P."/>
        </authorList>
    </citation>
    <scope>NUCLEOTIDE SEQUENCE</scope>
</reference>
<evidence type="ECO:0000313" key="2">
    <source>
        <dbReference type="Proteomes" id="UP000677054"/>
    </source>
</evidence>
<organism evidence="1">
    <name type="scientific">Darwinula stevensoni</name>
    <dbReference type="NCBI Taxonomy" id="69355"/>
    <lineage>
        <taxon>Eukaryota</taxon>
        <taxon>Metazoa</taxon>
        <taxon>Ecdysozoa</taxon>
        <taxon>Arthropoda</taxon>
        <taxon>Crustacea</taxon>
        <taxon>Oligostraca</taxon>
        <taxon>Ostracoda</taxon>
        <taxon>Podocopa</taxon>
        <taxon>Podocopida</taxon>
        <taxon>Darwinulocopina</taxon>
        <taxon>Darwinuloidea</taxon>
        <taxon>Darwinulidae</taxon>
        <taxon>Darwinula</taxon>
    </lineage>
</organism>
<dbReference type="EMBL" id="LR901665">
    <property type="protein sequence ID" value="CAD7249120.1"/>
    <property type="molecule type" value="Genomic_DNA"/>
</dbReference>
<evidence type="ECO:0000313" key="1">
    <source>
        <dbReference type="EMBL" id="CAD7249120.1"/>
    </source>
</evidence>
<dbReference type="OrthoDB" id="199913at2759"/>
<accession>A0A7R9A5M7</accession>
<gene>
    <name evidence="1" type="ORF">DSTB1V02_LOCUS8921</name>
</gene>
<sequence>MGELLLEPGERLSFLVSSPEIGEIEEILMEWERGGAFKNPKTRRVLSQPRIIIDRVVVHTLEHRATAGFCGWGRELAPGEKMTLRRDDPGECLVQPLSRMNQILRGSLKFRP</sequence>
<name>A0A7R9A5M7_9CRUS</name>
<keyword evidence="2" id="KW-1185">Reference proteome</keyword>
<proteinExistence type="predicted"/>
<dbReference type="Proteomes" id="UP000677054">
    <property type="component" value="Unassembled WGS sequence"/>
</dbReference>
<dbReference type="EMBL" id="CAJPEV010002148">
    <property type="protein sequence ID" value="CAG0895856.1"/>
    <property type="molecule type" value="Genomic_DNA"/>
</dbReference>
<dbReference type="AlphaFoldDB" id="A0A7R9A5M7"/>
<protein>
    <submittedName>
        <fullName evidence="1">Uncharacterized protein</fullName>
    </submittedName>
</protein>